<feature type="domain" description="Gelsolin-like" evidence="2">
    <location>
        <begin position="11"/>
        <end position="67"/>
    </location>
</feature>
<reference evidence="3 4" key="1">
    <citation type="submission" date="2020-02" db="EMBL/GenBank/DDBJ databases">
        <authorList>
            <person name="Ferguson B K."/>
        </authorList>
    </citation>
    <scope>NUCLEOTIDE SEQUENCE [LARGE SCALE GENOMIC DNA]</scope>
</reference>
<dbReference type="GO" id="GO:0051016">
    <property type="term" value="P:barbed-end actin filament capping"/>
    <property type="evidence" value="ECO:0007669"/>
    <property type="project" value="TreeGrafter"/>
</dbReference>
<dbReference type="GO" id="GO:0005546">
    <property type="term" value="F:phosphatidylinositol-4,5-bisphosphate binding"/>
    <property type="evidence" value="ECO:0007669"/>
    <property type="project" value="TreeGrafter"/>
</dbReference>
<dbReference type="GO" id="GO:0005737">
    <property type="term" value="C:cytoplasm"/>
    <property type="evidence" value="ECO:0007669"/>
    <property type="project" value="TreeGrafter"/>
</dbReference>
<keyword evidence="4" id="KW-1185">Reference proteome</keyword>
<feature type="non-terminal residue" evidence="3">
    <location>
        <position position="69"/>
    </location>
</feature>
<gene>
    <name evidence="3" type="ORF">NTEN_LOCUS8261</name>
</gene>
<dbReference type="GO" id="GO:0008154">
    <property type="term" value="P:actin polymerization or depolymerization"/>
    <property type="evidence" value="ECO:0007669"/>
    <property type="project" value="TreeGrafter"/>
</dbReference>
<organism evidence="3 4">
    <name type="scientific">Nesidiocoris tenuis</name>
    <dbReference type="NCBI Taxonomy" id="355587"/>
    <lineage>
        <taxon>Eukaryota</taxon>
        <taxon>Metazoa</taxon>
        <taxon>Ecdysozoa</taxon>
        <taxon>Arthropoda</taxon>
        <taxon>Hexapoda</taxon>
        <taxon>Insecta</taxon>
        <taxon>Pterygota</taxon>
        <taxon>Neoptera</taxon>
        <taxon>Paraneoptera</taxon>
        <taxon>Hemiptera</taxon>
        <taxon>Heteroptera</taxon>
        <taxon>Panheteroptera</taxon>
        <taxon>Cimicomorpha</taxon>
        <taxon>Miridae</taxon>
        <taxon>Dicyphina</taxon>
        <taxon>Nesidiocoris</taxon>
    </lineage>
</organism>
<name>A0A6H5GG13_9HEMI</name>
<dbReference type="AlphaFoldDB" id="A0A6H5GG13"/>
<evidence type="ECO:0000313" key="3">
    <source>
        <dbReference type="EMBL" id="CAB0002474.1"/>
    </source>
</evidence>
<evidence type="ECO:0000313" key="4">
    <source>
        <dbReference type="Proteomes" id="UP000479000"/>
    </source>
</evidence>
<keyword evidence="1" id="KW-0677">Repeat</keyword>
<evidence type="ECO:0000259" key="2">
    <source>
        <dbReference type="Pfam" id="PF00626"/>
    </source>
</evidence>
<dbReference type="Proteomes" id="UP000479000">
    <property type="component" value="Unassembled WGS sequence"/>
</dbReference>
<evidence type="ECO:0000256" key="1">
    <source>
        <dbReference type="ARBA" id="ARBA00022737"/>
    </source>
</evidence>
<dbReference type="PANTHER" id="PTHR11977:SF123">
    <property type="entry name" value="GELSOLIN"/>
    <property type="match status" value="1"/>
</dbReference>
<dbReference type="GO" id="GO:0051015">
    <property type="term" value="F:actin filament binding"/>
    <property type="evidence" value="ECO:0007669"/>
    <property type="project" value="InterPro"/>
</dbReference>
<accession>A0A6H5GG13</accession>
<dbReference type="InterPro" id="IPR029006">
    <property type="entry name" value="ADF-H/Gelsolin-like_dom_sf"/>
</dbReference>
<dbReference type="Gene3D" id="3.40.20.10">
    <property type="entry name" value="Severin"/>
    <property type="match status" value="1"/>
</dbReference>
<proteinExistence type="predicted"/>
<dbReference type="Pfam" id="PF00626">
    <property type="entry name" value="Gelsolin"/>
    <property type="match status" value="1"/>
</dbReference>
<dbReference type="PANTHER" id="PTHR11977">
    <property type="entry name" value="VILLIN"/>
    <property type="match status" value="1"/>
</dbReference>
<dbReference type="GO" id="GO:0015629">
    <property type="term" value="C:actin cytoskeleton"/>
    <property type="evidence" value="ECO:0007669"/>
    <property type="project" value="TreeGrafter"/>
</dbReference>
<dbReference type="GO" id="GO:0051014">
    <property type="term" value="P:actin filament severing"/>
    <property type="evidence" value="ECO:0007669"/>
    <property type="project" value="TreeGrafter"/>
</dbReference>
<dbReference type="EMBL" id="CADCXU010012386">
    <property type="protein sequence ID" value="CAB0002474.1"/>
    <property type="molecule type" value="Genomic_DNA"/>
</dbReference>
<dbReference type="InterPro" id="IPR007123">
    <property type="entry name" value="Gelsolin-like_dom"/>
</dbReference>
<protein>
    <recommendedName>
        <fullName evidence="2">Gelsolin-like domain-containing protein</fullName>
    </recommendedName>
</protein>
<sequence>MCVKIQLKFQVEPNVKSMNKGDCFILDNGRDLYVYIGPSSKGTEKLKARAAANQIRDQDHNGRAKIYMV</sequence>
<dbReference type="InterPro" id="IPR007122">
    <property type="entry name" value="Villin/Gelsolin"/>
</dbReference>
<dbReference type="OrthoDB" id="6375767at2759"/>
<dbReference type="SUPFAM" id="SSF55753">
    <property type="entry name" value="Actin depolymerizing proteins"/>
    <property type="match status" value="1"/>
</dbReference>